<feature type="compositionally biased region" description="Pro residues" evidence="5">
    <location>
        <begin position="9"/>
        <end position="19"/>
    </location>
</feature>
<keyword evidence="3" id="KW-0418">Kinase</keyword>
<keyword evidence="2" id="KW-0547">Nucleotide-binding</keyword>
<keyword evidence="1" id="KW-0808">Transferase</keyword>
<feature type="compositionally biased region" description="Polar residues" evidence="5">
    <location>
        <begin position="44"/>
        <end position="57"/>
    </location>
</feature>
<accession>A0A0D3I6Q8</accession>
<dbReference type="OMA" id="HERIDAP"/>
<dbReference type="InterPro" id="IPR008271">
    <property type="entry name" value="Ser/Thr_kinase_AS"/>
</dbReference>
<dbReference type="InterPro" id="IPR000719">
    <property type="entry name" value="Prot_kinase_dom"/>
</dbReference>
<dbReference type="PANTHER" id="PTHR24348:SF22">
    <property type="entry name" value="NON-SPECIFIC SERINE_THREONINE PROTEIN KINASE"/>
    <property type="match status" value="1"/>
</dbReference>
<dbReference type="GO" id="GO:0005524">
    <property type="term" value="F:ATP binding"/>
    <property type="evidence" value="ECO:0007669"/>
    <property type="project" value="UniProtKB-KW"/>
</dbReference>
<dbReference type="Pfam" id="PF00069">
    <property type="entry name" value="Pkinase"/>
    <property type="match status" value="1"/>
</dbReference>
<dbReference type="GO" id="GO:0000407">
    <property type="term" value="C:phagophore assembly site"/>
    <property type="evidence" value="ECO:0007669"/>
    <property type="project" value="TreeGrafter"/>
</dbReference>
<evidence type="ECO:0000313" key="7">
    <source>
        <dbReference type="EnsemblProtists" id="EOD06943"/>
    </source>
</evidence>
<dbReference type="Proteomes" id="UP000013827">
    <property type="component" value="Unassembled WGS sequence"/>
</dbReference>
<dbReference type="SMART" id="SM00220">
    <property type="entry name" value="S_TKc"/>
    <property type="match status" value="1"/>
</dbReference>
<feature type="region of interest" description="Disordered" evidence="5">
    <location>
        <begin position="1"/>
        <end position="92"/>
    </location>
</feature>
<keyword evidence="4" id="KW-0067">ATP-binding</keyword>
<dbReference type="PANTHER" id="PTHR24348">
    <property type="entry name" value="SERINE/THREONINE-PROTEIN KINASE UNC-51-RELATED"/>
    <property type="match status" value="1"/>
</dbReference>
<dbReference type="PROSITE" id="PS50011">
    <property type="entry name" value="PROTEIN_KINASE_DOM"/>
    <property type="match status" value="1"/>
</dbReference>
<organism evidence="7 8">
    <name type="scientific">Emiliania huxleyi (strain CCMP1516)</name>
    <dbReference type="NCBI Taxonomy" id="280463"/>
    <lineage>
        <taxon>Eukaryota</taxon>
        <taxon>Haptista</taxon>
        <taxon>Haptophyta</taxon>
        <taxon>Prymnesiophyceae</taxon>
        <taxon>Isochrysidales</taxon>
        <taxon>Noelaerhabdaceae</taxon>
        <taxon>Emiliania</taxon>
    </lineage>
</organism>
<evidence type="ECO:0000259" key="6">
    <source>
        <dbReference type="PROSITE" id="PS50011"/>
    </source>
</evidence>
<dbReference type="FunFam" id="1.10.510.10:FF:000571">
    <property type="entry name" value="Maternal embryonic leucine zipper kinase"/>
    <property type="match status" value="1"/>
</dbReference>
<dbReference type="GO" id="GO:0010506">
    <property type="term" value="P:regulation of autophagy"/>
    <property type="evidence" value="ECO:0007669"/>
    <property type="project" value="InterPro"/>
</dbReference>
<dbReference type="GO" id="GO:0005776">
    <property type="term" value="C:autophagosome"/>
    <property type="evidence" value="ECO:0007669"/>
    <property type="project" value="TreeGrafter"/>
</dbReference>
<dbReference type="GO" id="GO:0000045">
    <property type="term" value="P:autophagosome assembly"/>
    <property type="evidence" value="ECO:0007669"/>
    <property type="project" value="TreeGrafter"/>
</dbReference>
<dbReference type="InterPro" id="IPR011009">
    <property type="entry name" value="Kinase-like_dom_sf"/>
</dbReference>
<dbReference type="PaxDb" id="2903-EOD06943"/>
<evidence type="ECO:0000256" key="1">
    <source>
        <dbReference type="ARBA" id="ARBA00022679"/>
    </source>
</evidence>
<feature type="compositionally biased region" description="Basic and acidic residues" evidence="5">
    <location>
        <begin position="60"/>
        <end position="69"/>
    </location>
</feature>
<protein>
    <recommendedName>
        <fullName evidence="6">Protein kinase domain-containing protein</fullName>
    </recommendedName>
</protein>
<sequence length="381" mass="41037">MLAEIDENSPPPPPPPPPFGARKAPRGRISAAADCNSAGRRSFAPSSRRQSLATTGTHAAEWRRARRQSEPLVPLSAAADRARRADPLSEHGYTTLGPIASGAFSMIVRARHSSTGRQVAVKSFSKARCSRSALTSGAMRAEVEALLALRPSAHAHVANLIERCVSLTSISLMLEYCAGGSLQRRLASHSLRRVGLDEVEARAVASQLGRALSHLHRLGVAHRDVKPENVLYTDGSHATVKLCDFGFAKAPPAPPRLPRLPRPPALPALLHTVCGSPQYMAPEISSTGDGYRGPPVDMWALGALVYELLHAQPAFRASTLPQLSMRIQRGAHQPLSTSLSPRARAVVKKLLLVDPSARLSAHSLIEQPWLDEQHLQHSQPP</sequence>
<evidence type="ECO:0000256" key="3">
    <source>
        <dbReference type="ARBA" id="ARBA00022777"/>
    </source>
</evidence>
<dbReference type="EnsemblProtists" id="EOD06943">
    <property type="protein sequence ID" value="EOD06943"/>
    <property type="gene ID" value="EMIHUDRAFT_68578"/>
</dbReference>
<dbReference type="InterPro" id="IPR045269">
    <property type="entry name" value="Atg1-like"/>
</dbReference>
<dbReference type="eggNOG" id="KOG0583">
    <property type="taxonomic scope" value="Eukaryota"/>
</dbReference>
<feature type="compositionally biased region" description="Basic and acidic residues" evidence="5">
    <location>
        <begin position="80"/>
        <end position="89"/>
    </location>
</feature>
<feature type="domain" description="Protein kinase" evidence="6">
    <location>
        <begin position="93"/>
        <end position="370"/>
    </location>
</feature>
<dbReference type="GO" id="GO:0004674">
    <property type="term" value="F:protein serine/threonine kinase activity"/>
    <property type="evidence" value="ECO:0007669"/>
    <property type="project" value="InterPro"/>
</dbReference>
<dbReference type="HOGENOM" id="CLU_000288_63_6_1"/>
<keyword evidence="8" id="KW-1185">Reference proteome</keyword>
<reference evidence="8" key="1">
    <citation type="journal article" date="2013" name="Nature">
        <title>Pan genome of the phytoplankton Emiliania underpins its global distribution.</title>
        <authorList>
            <person name="Read B.A."/>
            <person name="Kegel J."/>
            <person name="Klute M.J."/>
            <person name="Kuo A."/>
            <person name="Lefebvre S.C."/>
            <person name="Maumus F."/>
            <person name="Mayer C."/>
            <person name="Miller J."/>
            <person name="Monier A."/>
            <person name="Salamov A."/>
            <person name="Young J."/>
            <person name="Aguilar M."/>
            <person name="Claverie J.M."/>
            <person name="Frickenhaus S."/>
            <person name="Gonzalez K."/>
            <person name="Herman E.K."/>
            <person name="Lin Y.C."/>
            <person name="Napier J."/>
            <person name="Ogata H."/>
            <person name="Sarno A.F."/>
            <person name="Shmutz J."/>
            <person name="Schroeder D."/>
            <person name="de Vargas C."/>
            <person name="Verret F."/>
            <person name="von Dassow P."/>
            <person name="Valentin K."/>
            <person name="Van de Peer Y."/>
            <person name="Wheeler G."/>
            <person name="Dacks J.B."/>
            <person name="Delwiche C.F."/>
            <person name="Dyhrman S.T."/>
            <person name="Glockner G."/>
            <person name="John U."/>
            <person name="Richards T."/>
            <person name="Worden A.Z."/>
            <person name="Zhang X."/>
            <person name="Grigoriev I.V."/>
            <person name="Allen A.E."/>
            <person name="Bidle K."/>
            <person name="Borodovsky M."/>
            <person name="Bowler C."/>
            <person name="Brownlee C."/>
            <person name="Cock J.M."/>
            <person name="Elias M."/>
            <person name="Gladyshev V.N."/>
            <person name="Groth M."/>
            <person name="Guda C."/>
            <person name="Hadaegh A."/>
            <person name="Iglesias-Rodriguez M.D."/>
            <person name="Jenkins J."/>
            <person name="Jones B.M."/>
            <person name="Lawson T."/>
            <person name="Leese F."/>
            <person name="Lindquist E."/>
            <person name="Lobanov A."/>
            <person name="Lomsadze A."/>
            <person name="Malik S.B."/>
            <person name="Marsh M.E."/>
            <person name="Mackinder L."/>
            <person name="Mock T."/>
            <person name="Mueller-Roeber B."/>
            <person name="Pagarete A."/>
            <person name="Parker M."/>
            <person name="Probert I."/>
            <person name="Quesneville H."/>
            <person name="Raines C."/>
            <person name="Rensing S.A."/>
            <person name="Riano-Pachon D.M."/>
            <person name="Richier S."/>
            <person name="Rokitta S."/>
            <person name="Shiraiwa Y."/>
            <person name="Soanes D.M."/>
            <person name="van der Giezen M."/>
            <person name="Wahlund T.M."/>
            <person name="Williams B."/>
            <person name="Wilson W."/>
            <person name="Wolfe G."/>
            <person name="Wurch L.L."/>
        </authorList>
    </citation>
    <scope>NUCLEOTIDE SEQUENCE</scope>
</reference>
<evidence type="ECO:0000256" key="2">
    <source>
        <dbReference type="ARBA" id="ARBA00022741"/>
    </source>
</evidence>
<dbReference type="PROSITE" id="PS00108">
    <property type="entry name" value="PROTEIN_KINASE_ST"/>
    <property type="match status" value="1"/>
</dbReference>
<dbReference type="STRING" id="2903.R1BB86"/>
<dbReference type="GO" id="GO:0016020">
    <property type="term" value="C:membrane"/>
    <property type="evidence" value="ECO:0007669"/>
    <property type="project" value="TreeGrafter"/>
</dbReference>
<evidence type="ECO:0000256" key="5">
    <source>
        <dbReference type="SAM" id="MobiDB-lite"/>
    </source>
</evidence>
<dbReference type="KEGG" id="ehx:EMIHUDRAFT_68578"/>
<dbReference type="SUPFAM" id="SSF56112">
    <property type="entry name" value="Protein kinase-like (PK-like)"/>
    <property type="match status" value="1"/>
</dbReference>
<proteinExistence type="predicted"/>
<dbReference type="Gene3D" id="1.10.510.10">
    <property type="entry name" value="Transferase(Phosphotransferase) domain 1"/>
    <property type="match status" value="1"/>
</dbReference>
<dbReference type="RefSeq" id="XP_005759372.1">
    <property type="nucleotide sequence ID" value="XM_005759315.1"/>
</dbReference>
<dbReference type="AlphaFoldDB" id="A0A0D3I6Q8"/>
<reference evidence="7" key="2">
    <citation type="submission" date="2024-10" db="UniProtKB">
        <authorList>
            <consortium name="EnsemblProtists"/>
        </authorList>
    </citation>
    <scope>IDENTIFICATION</scope>
</reference>
<evidence type="ECO:0000256" key="4">
    <source>
        <dbReference type="ARBA" id="ARBA00022840"/>
    </source>
</evidence>
<dbReference type="GO" id="GO:0005829">
    <property type="term" value="C:cytosol"/>
    <property type="evidence" value="ECO:0007669"/>
    <property type="project" value="TreeGrafter"/>
</dbReference>
<evidence type="ECO:0000313" key="8">
    <source>
        <dbReference type="Proteomes" id="UP000013827"/>
    </source>
</evidence>
<name>A0A0D3I6Q8_EMIH1</name>
<dbReference type="GeneID" id="17253091"/>